<dbReference type="GO" id="GO:0005525">
    <property type="term" value="F:GTP binding"/>
    <property type="evidence" value="ECO:0007669"/>
    <property type="project" value="UniProtKB-UniRule"/>
</dbReference>
<dbReference type="AlphaFoldDB" id="A0A1I7NLY7"/>
<dbReference type="GO" id="GO:0070181">
    <property type="term" value="F:small ribosomal subunit rRNA binding"/>
    <property type="evidence" value="ECO:0007669"/>
    <property type="project" value="UniProtKB-UniRule"/>
</dbReference>
<evidence type="ECO:0000256" key="8">
    <source>
        <dbReference type="PROSITE-ProRule" id="PRU01050"/>
    </source>
</evidence>
<dbReference type="FunFam" id="3.30.300.20:FF:000003">
    <property type="entry name" value="GTPase Era"/>
    <property type="match status" value="1"/>
</dbReference>
<evidence type="ECO:0000256" key="5">
    <source>
        <dbReference type="ARBA" id="ARBA00022884"/>
    </source>
</evidence>
<keyword evidence="4 7" id="KW-0547">Nucleotide-binding</keyword>
<feature type="binding site" evidence="7">
    <location>
        <begin position="11"/>
        <end position="18"/>
    </location>
    <ligand>
        <name>GTP</name>
        <dbReference type="ChEBI" id="CHEBI:37565"/>
    </ligand>
</feature>
<evidence type="ECO:0000259" key="11">
    <source>
        <dbReference type="PROSITE" id="PS51713"/>
    </source>
</evidence>
<keyword evidence="7" id="KW-0699">rRNA-binding</keyword>
<evidence type="ECO:0000256" key="4">
    <source>
        <dbReference type="ARBA" id="ARBA00022741"/>
    </source>
</evidence>
<dbReference type="HAMAP" id="MF_00367">
    <property type="entry name" value="GTPase_Era"/>
    <property type="match status" value="1"/>
</dbReference>
<dbReference type="PANTHER" id="PTHR42698">
    <property type="entry name" value="GTPASE ERA"/>
    <property type="match status" value="1"/>
</dbReference>
<dbReference type="Pfam" id="PF07650">
    <property type="entry name" value="KH_2"/>
    <property type="match status" value="1"/>
</dbReference>
<evidence type="ECO:0000256" key="6">
    <source>
        <dbReference type="ARBA" id="ARBA00023134"/>
    </source>
</evidence>
<dbReference type="GO" id="GO:0000028">
    <property type="term" value="P:ribosomal small subunit assembly"/>
    <property type="evidence" value="ECO:0007669"/>
    <property type="project" value="TreeGrafter"/>
</dbReference>
<dbReference type="SUPFAM" id="SSF54814">
    <property type="entry name" value="Prokaryotic type KH domain (KH-domain type II)"/>
    <property type="match status" value="1"/>
</dbReference>
<comment type="subunit">
    <text evidence="7">Monomer.</text>
</comment>
<dbReference type="EMBL" id="FPCJ01000001">
    <property type="protein sequence ID" value="SFV35656.1"/>
    <property type="molecule type" value="Genomic_DNA"/>
</dbReference>
<feature type="region of interest" description="G2" evidence="8">
    <location>
        <begin position="37"/>
        <end position="41"/>
    </location>
</feature>
<proteinExistence type="inferred from homology"/>
<feature type="region of interest" description="G5" evidence="8">
    <location>
        <begin position="154"/>
        <end position="156"/>
    </location>
</feature>
<keyword evidence="13" id="KW-1185">Reference proteome</keyword>
<comment type="similarity">
    <text evidence="1 7 8 9">Belongs to the TRAFAC class TrmE-Era-EngA-EngB-Septin-like GTPase superfamily. Era GTPase family.</text>
</comment>
<dbReference type="NCBIfam" id="TIGR00231">
    <property type="entry name" value="small_GTP"/>
    <property type="match status" value="1"/>
</dbReference>
<dbReference type="CDD" id="cd04163">
    <property type="entry name" value="Era"/>
    <property type="match status" value="1"/>
</dbReference>
<protein>
    <recommendedName>
        <fullName evidence="2 7">GTPase Era</fullName>
    </recommendedName>
</protein>
<gene>
    <name evidence="7" type="primary">era</name>
    <name evidence="12" type="ORF">SAMN05660895_2283</name>
</gene>
<dbReference type="Proteomes" id="UP000199537">
    <property type="component" value="Unassembled WGS sequence"/>
</dbReference>
<dbReference type="GO" id="GO:0043024">
    <property type="term" value="F:ribosomal small subunit binding"/>
    <property type="evidence" value="ECO:0007669"/>
    <property type="project" value="TreeGrafter"/>
</dbReference>
<dbReference type="OrthoDB" id="9805918at2"/>
<evidence type="ECO:0000313" key="12">
    <source>
        <dbReference type="EMBL" id="SFV35656.1"/>
    </source>
</evidence>
<sequence>MFRSGFVSIIGRPNVGKSTLMNRFVGEKISIVTPKAQTTRHRIAGILSSENYQIVFIDTPGILDPAYKLQEKMMEAMHKAVQDADVVLYLTDITESPDEVKSRISSLQLQVPCMLAINKIDLLKSAAGEDKEQTVESFLQAYQAFPAVVKILPISAQEGWGLDQLLAALIEYLPEGQPYYPTDELTDKPMRFIVAEIIREKIFLLTREEIPYHTAVVIQSYEDKETLTRIRAEIIVSRESQKGIILGEKGRMIREIGRLAREEIEQMIGRKVFLELFVKVRPGWRENDRFLSSFGYTP</sequence>
<comment type="subcellular location">
    <subcellularLocation>
        <location evidence="7">Cytoplasm</location>
    </subcellularLocation>
    <subcellularLocation>
        <location evidence="7">Cell membrane</location>
        <topology evidence="7">Peripheral membrane protein</topology>
    </subcellularLocation>
</comment>
<keyword evidence="7" id="KW-1003">Cell membrane</keyword>
<name>A0A1I7NLY7_9BACT</name>
<dbReference type="NCBIfam" id="TIGR00436">
    <property type="entry name" value="era"/>
    <property type="match status" value="1"/>
</dbReference>
<dbReference type="RefSeq" id="WP_092460609.1">
    <property type="nucleotide sequence ID" value="NZ_FPCJ01000001.1"/>
</dbReference>
<dbReference type="Pfam" id="PF01926">
    <property type="entry name" value="MMR_HSR1"/>
    <property type="match status" value="1"/>
</dbReference>
<dbReference type="PROSITE" id="PS51713">
    <property type="entry name" value="G_ERA"/>
    <property type="match status" value="1"/>
</dbReference>
<keyword evidence="7" id="KW-0963">Cytoplasm</keyword>
<dbReference type="InterPro" id="IPR005662">
    <property type="entry name" value="GTPase_Era-like"/>
</dbReference>
<keyword evidence="3 7" id="KW-0690">Ribosome biogenesis</keyword>
<keyword evidence="6 7" id="KW-0342">GTP-binding</keyword>
<dbReference type="SUPFAM" id="SSF52540">
    <property type="entry name" value="P-loop containing nucleoside triphosphate hydrolases"/>
    <property type="match status" value="1"/>
</dbReference>
<dbReference type="InterPro" id="IPR009019">
    <property type="entry name" value="KH_sf_prok-type"/>
</dbReference>
<dbReference type="Gene3D" id="3.40.50.300">
    <property type="entry name" value="P-loop containing nucleotide triphosphate hydrolases"/>
    <property type="match status" value="1"/>
</dbReference>
<comment type="function">
    <text evidence="7">An essential GTPase that binds both GDP and GTP, with rapid nucleotide exchange. Plays a role in 16S rRNA processing and 30S ribosomal subunit biogenesis and possibly also in cell cycle regulation and energy metabolism.</text>
</comment>
<evidence type="ECO:0000259" key="10">
    <source>
        <dbReference type="PROSITE" id="PS50823"/>
    </source>
</evidence>
<evidence type="ECO:0000256" key="3">
    <source>
        <dbReference type="ARBA" id="ARBA00022517"/>
    </source>
</evidence>
<dbReference type="InterPro" id="IPR004044">
    <property type="entry name" value="KH_dom_type_2"/>
</dbReference>
<dbReference type="GO" id="GO:0005829">
    <property type="term" value="C:cytosol"/>
    <property type="evidence" value="ECO:0007669"/>
    <property type="project" value="TreeGrafter"/>
</dbReference>
<feature type="region of interest" description="G4" evidence="8">
    <location>
        <begin position="118"/>
        <end position="121"/>
    </location>
</feature>
<feature type="binding site" evidence="7">
    <location>
        <begin position="58"/>
        <end position="62"/>
    </location>
    <ligand>
        <name>GTP</name>
        <dbReference type="ChEBI" id="CHEBI:37565"/>
    </ligand>
</feature>
<feature type="domain" description="Era-type G" evidence="11">
    <location>
        <begin position="3"/>
        <end position="175"/>
    </location>
</feature>
<dbReference type="GO" id="GO:0005886">
    <property type="term" value="C:plasma membrane"/>
    <property type="evidence" value="ECO:0007669"/>
    <property type="project" value="UniProtKB-SubCell"/>
</dbReference>
<feature type="region of interest" description="G3" evidence="8">
    <location>
        <begin position="58"/>
        <end position="61"/>
    </location>
</feature>
<dbReference type="InterPro" id="IPR015946">
    <property type="entry name" value="KH_dom-like_a/b"/>
</dbReference>
<feature type="region of interest" description="G1" evidence="8">
    <location>
        <begin position="11"/>
        <end position="18"/>
    </location>
</feature>
<feature type="domain" description="KH type-2" evidence="10">
    <location>
        <begin position="206"/>
        <end position="282"/>
    </location>
</feature>
<feature type="binding site" evidence="7">
    <location>
        <begin position="118"/>
        <end position="121"/>
    </location>
    <ligand>
        <name>GTP</name>
        <dbReference type="ChEBI" id="CHEBI:37565"/>
    </ligand>
</feature>
<evidence type="ECO:0000313" key="13">
    <source>
        <dbReference type="Proteomes" id="UP000199537"/>
    </source>
</evidence>
<dbReference type="STRING" id="1393122.SAMN05660895_2283"/>
<organism evidence="12 13">
    <name type="scientific">Thermoflavifilum thermophilum</name>
    <dbReference type="NCBI Taxonomy" id="1393122"/>
    <lineage>
        <taxon>Bacteria</taxon>
        <taxon>Pseudomonadati</taxon>
        <taxon>Bacteroidota</taxon>
        <taxon>Chitinophagia</taxon>
        <taxon>Chitinophagales</taxon>
        <taxon>Chitinophagaceae</taxon>
        <taxon>Thermoflavifilum</taxon>
    </lineage>
</organism>
<dbReference type="PRINTS" id="PR00326">
    <property type="entry name" value="GTP1OBG"/>
</dbReference>
<keyword evidence="7" id="KW-0472">Membrane</keyword>
<reference evidence="13" key="1">
    <citation type="submission" date="2016-10" db="EMBL/GenBank/DDBJ databases">
        <authorList>
            <person name="Varghese N."/>
            <person name="Submissions S."/>
        </authorList>
    </citation>
    <scope>NUCLEOTIDE SEQUENCE [LARGE SCALE GENOMIC DNA]</scope>
    <source>
        <strain evidence="13">DSM 14807</strain>
    </source>
</reference>
<dbReference type="InterPro" id="IPR027417">
    <property type="entry name" value="P-loop_NTPase"/>
</dbReference>
<dbReference type="GO" id="GO:0003924">
    <property type="term" value="F:GTPase activity"/>
    <property type="evidence" value="ECO:0007669"/>
    <property type="project" value="UniProtKB-UniRule"/>
</dbReference>
<keyword evidence="5 7" id="KW-0694">RNA-binding</keyword>
<dbReference type="InterPro" id="IPR005225">
    <property type="entry name" value="Small_GTP-bd"/>
</dbReference>
<evidence type="ECO:0000256" key="1">
    <source>
        <dbReference type="ARBA" id="ARBA00007921"/>
    </source>
</evidence>
<dbReference type="PROSITE" id="PS50823">
    <property type="entry name" value="KH_TYPE_2"/>
    <property type="match status" value="1"/>
</dbReference>
<accession>A0A1I7NLY7</accession>
<dbReference type="CDD" id="cd22534">
    <property type="entry name" value="KH-II_Era"/>
    <property type="match status" value="1"/>
</dbReference>
<evidence type="ECO:0000256" key="7">
    <source>
        <dbReference type="HAMAP-Rule" id="MF_00367"/>
    </source>
</evidence>
<dbReference type="InterPro" id="IPR030388">
    <property type="entry name" value="G_ERA_dom"/>
</dbReference>
<evidence type="ECO:0000256" key="2">
    <source>
        <dbReference type="ARBA" id="ARBA00020484"/>
    </source>
</evidence>
<dbReference type="PANTHER" id="PTHR42698:SF1">
    <property type="entry name" value="GTPASE ERA, MITOCHONDRIAL"/>
    <property type="match status" value="1"/>
</dbReference>
<dbReference type="InterPro" id="IPR006073">
    <property type="entry name" value="GTP-bd"/>
</dbReference>
<evidence type="ECO:0000256" key="9">
    <source>
        <dbReference type="RuleBase" id="RU003761"/>
    </source>
</evidence>
<dbReference type="Gene3D" id="3.30.300.20">
    <property type="match status" value="1"/>
</dbReference>
<dbReference type="NCBIfam" id="NF000908">
    <property type="entry name" value="PRK00089.1"/>
    <property type="match status" value="1"/>
</dbReference>